<keyword evidence="4 7" id="KW-1133">Transmembrane helix</keyword>
<feature type="domain" description="Major facilitator superfamily (MFS) profile" evidence="8">
    <location>
        <begin position="15"/>
        <end position="425"/>
    </location>
</feature>
<dbReference type="FunFam" id="1.20.1250.20:FF:000013">
    <property type="entry name" value="MFS general substrate transporter"/>
    <property type="match status" value="1"/>
</dbReference>
<evidence type="ECO:0000313" key="9">
    <source>
        <dbReference type="EMBL" id="KAK2606774.1"/>
    </source>
</evidence>
<evidence type="ECO:0000256" key="2">
    <source>
        <dbReference type="ARBA" id="ARBA00022448"/>
    </source>
</evidence>
<reference evidence="9" key="1">
    <citation type="submission" date="2023-06" db="EMBL/GenBank/DDBJ databases">
        <authorList>
            <person name="Noh H."/>
        </authorList>
    </citation>
    <scope>NUCLEOTIDE SEQUENCE</scope>
    <source>
        <strain evidence="9">DUCC20226</strain>
    </source>
</reference>
<dbReference type="Pfam" id="PF07690">
    <property type="entry name" value="MFS_1"/>
    <property type="match status" value="1"/>
</dbReference>
<dbReference type="PROSITE" id="PS50850">
    <property type="entry name" value="MFS"/>
    <property type="match status" value="1"/>
</dbReference>
<protein>
    <recommendedName>
        <fullName evidence="8">Major facilitator superfamily (MFS) profile domain-containing protein</fullName>
    </recommendedName>
</protein>
<dbReference type="GO" id="GO:0022857">
    <property type="term" value="F:transmembrane transporter activity"/>
    <property type="evidence" value="ECO:0007669"/>
    <property type="project" value="InterPro"/>
</dbReference>
<dbReference type="AlphaFoldDB" id="A0AAD9W3G1"/>
<keyword evidence="2" id="KW-0813">Transport</keyword>
<comment type="caution">
    <text evidence="9">The sequence shown here is derived from an EMBL/GenBank/DDBJ whole genome shotgun (WGS) entry which is preliminary data.</text>
</comment>
<dbReference type="Gene3D" id="1.20.1250.20">
    <property type="entry name" value="MFS general substrate transporter like domains"/>
    <property type="match status" value="2"/>
</dbReference>
<feature type="transmembrane region" description="Helical" evidence="7">
    <location>
        <begin position="176"/>
        <end position="196"/>
    </location>
</feature>
<dbReference type="InterPro" id="IPR011701">
    <property type="entry name" value="MFS"/>
</dbReference>
<dbReference type="GO" id="GO:0016020">
    <property type="term" value="C:membrane"/>
    <property type="evidence" value="ECO:0007669"/>
    <property type="project" value="UniProtKB-SubCell"/>
</dbReference>
<name>A0AAD9W3G1_PHOAM</name>
<dbReference type="SUPFAM" id="SSF103473">
    <property type="entry name" value="MFS general substrate transporter"/>
    <property type="match status" value="1"/>
</dbReference>
<evidence type="ECO:0000256" key="7">
    <source>
        <dbReference type="SAM" id="Phobius"/>
    </source>
</evidence>
<feature type="transmembrane region" description="Helical" evidence="7">
    <location>
        <begin position="367"/>
        <end position="388"/>
    </location>
</feature>
<proteinExistence type="predicted"/>
<organism evidence="9 10">
    <name type="scientific">Phomopsis amygdali</name>
    <name type="common">Fusicoccum amygdali</name>
    <dbReference type="NCBI Taxonomy" id="1214568"/>
    <lineage>
        <taxon>Eukaryota</taxon>
        <taxon>Fungi</taxon>
        <taxon>Dikarya</taxon>
        <taxon>Ascomycota</taxon>
        <taxon>Pezizomycotina</taxon>
        <taxon>Sordariomycetes</taxon>
        <taxon>Sordariomycetidae</taxon>
        <taxon>Diaporthales</taxon>
        <taxon>Diaporthaceae</taxon>
        <taxon>Diaporthe</taxon>
    </lineage>
</organism>
<dbReference type="PANTHER" id="PTHR43791:SF92">
    <property type="entry name" value="AGL026WP"/>
    <property type="match status" value="1"/>
</dbReference>
<feature type="transmembrane region" description="Helical" evidence="7">
    <location>
        <begin position="141"/>
        <end position="164"/>
    </location>
</feature>
<evidence type="ECO:0000259" key="8">
    <source>
        <dbReference type="PROSITE" id="PS50850"/>
    </source>
</evidence>
<gene>
    <name evidence="9" type="ORF">N8I77_005503</name>
</gene>
<dbReference type="InterPro" id="IPR036259">
    <property type="entry name" value="MFS_trans_sf"/>
</dbReference>
<evidence type="ECO:0000313" key="10">
    <source>
        <dbReference type="Proteomes" id="UP001265746"/>
    </source>
</evidence>
<dbReference type="EMBL" id="JAUJFL010000003">
    <property type="protein sequence ID" value="KAK2606774.1"/>
    <property type="molecule type" value="Genomic_DNA"/>
</dbReference>
<dbReference type="Proteomes" id="UP001265746">
    <property type="component" value="Unassembled WGS sequence"/>
</dbReference>
<feature type="region of interest" description="Disordered" evidence="6">
    <location>
        <begin position="445"/>
        <end position="476"/>
    </location>
</feature>
<feature type="transmembrane region" description="Helical" evidence="7">
    <location>
        <begin position="48"/>
        <end position="69"/>
    </location>
</feature>
<feature type="transmembrane region" description="Helical" evidence="7">
    <location>
        <begin position="81"/>
        <end position="104"/>
    </location>
</feature>
<keyword evidence="3 7" id="KW-0812">Transmembrane</keyword>
<dbReference type="InterPro" id="IPR020846">
    <property type="entry name" value="MFS_dom"/>
</dbReference>
<dbReference type="PANTHER" id="PTHR43791">
    <property type="entry name" value="PERMEASE-RELATED"/>
    <property type="match status" value="1"/>
</dbReference>
<comment type="subcellular location">
    <subcellularLocation>
        <location evidence="1">Membrane</location>
        <topology evidence="1">Multi-pass membrane protein</topology>
    </subcellularLocation>
</comment>
<evidence type="ECO:0000256" key="5">
    <source>
        <dbReference type="ARBA" id="ARBA00023136"/>
    </source>
</evidence>
<evidence type="ECO:0000256" key="1">
    <source>
        <dbReference type="ARBA" id="ARBA00004141"/>
    </source>
</evidence>
<sequence>MATEKTLKRKIDLRLLPILSLMYILNYIDRNALPQAKVQGISEDIGLAGIEYNIVLSLTFIGYILMQVPSNMILGLTRPSIYLPAVMVVWGVVSGCSGAVQNFAGIAACRFFLGIAEAPFFAGVAFLFSGWYTRSELGFRLGLFFCAAMISGAFGGLFAAGIAAAFKNNKIPSWRWLFIIEGAATVICAMATTFIIPDWPATTKWLTEEEKALGVVRLIEDAGDEESEIRTFDALKMAVKDHRVWLCVLNQMCLQAVASLTNFLPTLVKDFGYNNINTLLLTAPPYVFTALFSLFNTWHSDKTSNRSPYIVYPTLVAMSGIIITLATTNIGARYFALFLMLPGTYGGFQISNAWVANIAARPQRKRAISLAMSNSIGNLALVWTPYLYPDSDGPRYTTAWSVNLGLSVVTLTSVLVLSFILKRDNKTVHELELLGFNFERAEGQQKQQVISRHNEHPTGDRPNGGAISGGLTRYQT</sequence>
<keyword evidence="10" id="KW-1185">Reference proteome</keyword>
<feature type="transmembrane region" description="Helical" evidence="7">
    <location>
        <begin position="276"/>
        <end position="297"/>
    </location>
</feature>
<accession>A0AAD9W3G1</accession>
<dbReference type="FunFam" id="1.20.1250.20:FF:000057">
    <property type="entry name" value="MFS general substrate transporter"/>
    <property type="match status" value="1"/>
</dbReference>
<feature type="transmembrane region" description="Helical" evidence="7">
    <location>
        <begin position="400"/>
        <end position="421"/>
    </location>
</feature>
<keyword evidence="5 7" id="KW-0472">Membrane</keyword>
<evidence type="ECO:0000256" key="4">
    <source>
        <dbReference type="ARBA" id="ARBA00022989"/>
    </source>
</evidence>
<feature type="transmembrane region" description="Helical" evidence="7">
    <location>
        <begin position="334"/>
        <end position="355"/>
    </location>
</feature>
<feature type="transmembrane region" description="Helical" evidence="7">
    <location>
        <begin position="110"/>
        <end position="129"/>
    </location>
</feature>
<evidence type="ECO:0000256" key="3">
    <source>
        <dbReference type="ARBA" id="ARBA00022692"/>
    </source>
</evidence>
<evidence type="ECO:0000256" key="6">
    <source>
        <dbReference type="SAM" id="MobiDB-lite"/>
    </source>
</evidence>
<feature type="transmembrane region" description="Helical" evidence="7">
    <location>
        <begin position="309"/>
        <end position="328"/>
    </location>
</feature>